<dbReference type="EMBL" id="JBHRSX010000022">
    <property type="protein sequence ID" value="MFC3202446.1"/>
    <property type="molecule type" value="Genomic_DNA"/>
</dbReference>
<dbReference type="Proteomes" id="UP001595477">
    <property type="component" value="Unassembled WGS sequence"/>
</dbReference>
<name>A0ABV7K244_9ALTE</name>
<gene>
    <name evidence="1" type="ORF">ACFOEW_11530</name>
</gene>
<evidence type="ECO:0000313" key="1">
    <source>
        <dbReference type="EMBL" id="MFC3202446.1"/>
    </source>
</evidence>
<reference evidence="2" key="1">
    <citation type="journal article" date="2019" name="Int. J. Syst. Evol. Microbiol.">
        <title>The Global Catalogue of Microorganisms (GCM) 10K type strain sequencing project: providing services to taxonomists for standard genome sequencing and annotation.</title>
        <authorList>
            <consortium name="The Broad Institute Genomics Platform"/>
            <consortium name="The Broad Institute Genome Sequencing Center for Infectious Disease"/>
            <person name="Wu L."/>
            <person name="Ma J."/>
        </authorList>
    </citation>
    <scope>NUCLEOTIDE SEQUENCE [LARGE SCALE GENOMIC DNA]</scope>
    <source>
        <strain evidence="2">KCTC 52449</strain>
    </source>
</reference>
<keyword evidence="2" id="KW-1185">Reference proteome</keyword>
<sequence>MDFEKLVGYLSRGKLQKVHLVKNQRCVSGAIEYFNISIEAANGEITNFNVLKSNAVLFNYCLKVANEQGVEVRESNAEIESGYVIEDVGDMLPDESMLWRYMDFSKFLDLITSSCIWMCRMDILQATDPMEGRIPDSEFIALKSHLHAVNWAPVSYGNGKHVFGGQNTSLEPKMKSLTQAQIADSNYSLQEELEYHRPSNLYINCWHISEHENNAMWSIYGKVSNSLAIVTNYSALKKSFGADKNFKLHAGVVNYIDYENEGFKLPITSGRFGRVLTKERAYADERELRIFFEDHGMVNDLIDTTVPFDYFPSEELIKDYKQGVKPEVDLNILIERIIINPDADLEFVNKVKNTVGDLLPKLDPTKIVQSSLKAYKPQKPRPFDYP</sequence>
<organism evidence="1 2">
    <name type="scientific">Alteromonas oceani</name>
    <dbReference type="NCBI Taxonomy" id="2071609"/>
    <lineage>
        <taxon>Bacteria</taxon>
        <taxon>Pseudomonadati</taxon>
        <taxon>Pseudomonadota</taxon>
        <taxon>Gammaproteobacteria</taxon>
        <taxon>Alteromonadales</taxon>
        <taxon>Alteromonadaceae</taxon>
        <taxon>Alteromonas/Salinimonas group</taxon>
        <taxon>Alteromonas</taxon>
    </lineage>
</organism>
<protein>
    <recommendedName>
        <fullName evidence="3">DUF2971 domain-containing protein</fullName>
    </recommendedName>
</protein>
<accession>A0ABV7K244</accession>
<dbReference type="RefSeq" id="WP_123324822.1">
    <property type="nucleotide sequence ID" value="NZ_JBHRSX010000022.1"/>
</dbReference>
<evidence type="ECO:0000313" key="2">
    <source>
        <dbReference type="Proteomes" id="UP001595477"/>
    </source>
</evidence>
<comment type="caution">
    <text evidence="1">The sequence shown here is derived from an EMBL/GenBank/DDBJ whole genome shotgun (WGS) entry which is preliminary data.</text>
</comment>
<evidence type="ECO:0008006" key="3">
    <source>
        <dbReference type="Google" id="ProtNLM"/>
    </source>
</evidence>
<proteinExistence type="predicted"/>